<keyword evidence="3" id="KW-0804">Transcription</keyword>
<organism evidence="5 6">
    <name type="scientific">Pseudorhizobium tarimense</name>
    <dbReference type="NCBI Taxonomy" id="1079109"/>
    <lineage>
        <taxon>Bacteria</taxon>
        <taxon>Pseudomonadati</taxon>
        <taxon>Pseudomonadota</taxon>
        <taxon>Alphaproteobacteria</taxon>
        <taxon>Hyphomicrobiales</taxon>
        <taxon>Rhizobiaceae</taxon>
        <taxon>Rhizobium/Agrobacterium group</taxon>
        <taxon>Pseudorhizobium</taxon>
    </lineage>
</organism>
<keyword evidence="2" id="KW-0238">DNA-binding</keyword>
<dbReference type="InterPro" id="IPR001387">
    <property type="entry name" value="Cro/C1-type_HTH"/>
</dbReference>
<dbReference type="CDD" id="cd00093">
    <property type="entry name" value="HTH_XRE"/>
    <property type="match status" value="1"/>
</dbReference>
<keyword evidence="6" id="KW-1185">Reference proteome</keyword>
<accession>A0ABV2H239</accession>
<dbReference type="Gene3D" id="2.10.109.10">
    <property type="entry name" value="Umud Fragment, subunit A"/>
    <property type="match status" value="1"/>
</dbReference>
<dbReference type="InterPro" id="IPR036286">
    <property type="entry name" value="LexA/Signal_pep-like_sf"/>
</dbReference>
<evidence type="ECO:0000256" key="3">
    <source>
        <dbReference type="ARBA" id="ARBA00023163"/>
    </source>
</evidence>
<dbReference type="InterPro" id="IPR010982">
    <property type="entry name" value="Lambda_DNA-bd_dom_sf"/>
</dbReference>
<evidence type="ECO:0000313" key="6">
    <source>
        <dbReference type="Proteomes" id="UP001549031"/>
    </source>
</evidence>
<dbReference type="PROSITE" id="PS50943">
    <property type="entry name" value="HTH_CROC1"/>
    <property type="match status" value="1"/>
</dbReference>
<dbReference type="SMART" id="SM00530">
    <property type="entry name" value="HTH_XRE"/>
    <property type="match status" value="1"/>
</dbReference>
<dbReference type="PANTHER" id="PTHR40661">
    <property type="match status" value="1"/>
</dbReference>
<dbReference type="EMBL" id="JBEPLJ010000002">
    <property type="protein sequence ID" value="MET3584591.1"/>
    <property type="molecule type" value="Genomic_DNA"/>
</dbReference>
<dbReference type="Pfam" id="PF00717">
    <property type="entry name" value="Peptidase_S24"/>
    <property type="match status" value="1"/>
</dbReference>
<dbReference type="InterPro" id="IPR015927">
    <property type="entry name" value="Peptidase_S24_S26A/B/C"/>
</dbReference>
<evidence type="ECO:0000256" key="2">
    <source>
        <dbReference type="ARBA" id="ARBA00023125"/>
    </source>
</evidence>
<dbReference type="Gene3D" id="1.10.260.40">
    <property type="entry name" value="lambda repressor-like DNA-binding domains"/>
    <property type="match status" value="1"/>
</dbReference>
<dbReference type="SUPFAM" id="SSF51306">
    <property type="entry name" value="LexA/Signal peptidase"/>
    <property type="match status" value="1"/>
</dbReference>
<feature type="domain" description="HTH cro/C1-type" evidence="4">
    <location>
        <begin position="27"/>
        <end position="82"/>
    </location>
</feature>
<dbReference type="InterPro" id="IPR039418">
    <property type="entry name" value="LexA-like"/>
</dbReference>
<gene>
    <name evidence="5" type="ORF">ABID21_000686</name>
</gene>
<evidence type="ECO:0000259" key="4">
    <source>
        <dbReference type="PROSITE" id="PS50943"/>
    </source>
</evidence>
<dbReference type="Proteomes" id="UP001549031">
    <property type="component" value="Unassembled WGS sequence"/>
</dbReference>
<reference evidence="5 6" key="1">
    <citation type="submission" date="2024-06" db="EMBL/GenBank/DDBJ databases">
        <title>Genomic Encyclopedia of Type Strains, Phase IV (KMG-IV): sequencing the most valuable type-strain genomes for metagenomic binning, comparative biology and taxonomic classification.</title>
        <authorList>
            <person name="Goeker M."/>
        </authorList>
    </citation>
    <scope>NUCLEOTIDE SEQUENCE [LARGE SCALE GENOMIC DNA]</scope>
    <source>
        <strain evidence="5 6">DSM 105042</strain>
    </source>
</reference>
<protein>
    <submittedName>
        <fullName evidence="5">Phage repressor protein C with HTH and peptisase S24 domain</fullName>
    </submittedName>
</protein>
<dbReference type="RefSeq" id="WP_247242532.1">
    <property type="nucleotide sequence ID" value="NZ_JALJRA010000002.1"/>
</dbReference>
<proteinExistence type="predicted"/>
<sequence>MQIEISNSRPMVEISYYGGMNTLRDIVVKRLEELGLGPVEAAVQAGIERSYIRDIVEGRKSSVRADKIVGLAAALRLDPAALSRNVAVPVDGDSPTDNRRTRPNASFPPRYQTFSGEGYIPLLGQSVSGPNGRFILNGAEMGRLFVPPMLEGVEGAYAVRVYGTSMEPRFKAGETVWINPHEPVRAGDDVIVQILTDEENGRESYIKEFRSRSSKVTRLWQHNPDEGEENELTFDTESVFSVHKVVFHATV</sequence>
<evidence type="ECO:0000313" key="5">
    <source>
        <dbReference type="EMBL" id="MET3584591.1"/>
    </source>
</evidence>
<comment type="caution">
    <text evidence="5">The sequence shown here is derived from an EMBL/GenBank/DDBJ whole genome shotgun (WGS) entry which is preliminary data.</text>
</comment>
<evidence type="ECO:0000256" key="1">
    <source>
        <dbReference type="ARBA" id="ARBA00023015"/>
    </source>
</evidence>
<name>A0ABV2H239_9HYPH</name>
<dbReference type="SUPFAM" id="SSF47413">
    <property type="entry name" value="lambda repressor-like DNA-binding domains"/>
    <property type="match status" value="1"/>
</dbReference>
<keyword evidence="1" id="KW-0805">Transcription regulation</keyword>
<dbReference type="CDD" id="cd06529">
    <property type="entry name" value="S24_LexA-like"/>
    <property type="match status" value="1"/>
</dbReference>
<dbReference type="PANTHER" id="PTHR40661:SF3">
    <property type="entry name" value="FELS-1 PROPHAGE TRANSCRIPTIONAL REGULATOR"/>
    <property type="match status" value="1"/>
</dbReference>